<accession>A0A1H1XP66</accession>
<organism evidence="1 2">
    <name type="scientific">Actinoplanes derwentensis</name>
    <dbReference type="NCBI Taxonomy" id="113562"/>
    <lineage>
        <taxon>Bacteria</taxon>
        <taxon>Bacillati</taxon>
        <taxon>Actinomycetota</taxon>
        <taxon>Actinomycetes</taxon>
        <taxon>Micromonosporales</taxon>
        <taxon>Micromonosporaceae</taxon>
        <taxon>Actinoplanes</taxon>
    </lineage>
</organism>
<evidence type="ECO:0000313" key="1">
    <source>
        <dbReference type="EMBL" id="SDT10932.1"/>
    </source>
</evidence>
<dbReference type="Proteomes" id="UP000198688">
    <property type="component" value="Chromosome I"/>
</dbReference>
<reference evidence="1 2" key="1">
    <citation type="submission" date="2016-10" db="EMBL/GenBank/DDBJ databases">
        <authorList>
            <person name="de Groot N.N."/>
        </authorList>
    </citation>
    <scope>NUCLEOTIDE SEQUENCE [LARGE SCALE GENOMIC DNA]</scope>
    <source>
        <strain evidence="1 2">DSM 43941</strain>
    </source>
</reference>
<dbReference type="STRING" id="113562.SAMN04489716_2533"/>
<gene>
    <name evidence="1" type="ORF">SAMN04489716_2533</name>
</gene>
<dbReference type="EMBL" id="LT629758">
    <property type="protein sequence ID" value="SDT10932.1"/>
    <property type="molecule type" value="Genomic_DNA"/>
</dbReference>
<dbReference type="Gene3D" id="3.40.50.1820">
    <property type="entry name" value="alpha/beta hydrolase"/>
    <property type="match status" value="1"/>
</dbReference>
<protein>
    <recommendedName>
        <fullName evidence="3">Alpha/beta hydrolase</fullName>
    </recommendedName>
</protein>
<keyword evidence="2" id="KW-1185">Reference proteome</keyword>
<evidence type="ECO:0008006" key="3">
    <source>
        <dbReference type="Google" id="ProtNLM"/>
    </source>
</evidence>
<dbReference type="OrthoDB" id="3483116at2"/>
<proteinExistence type="predicted"/>
<dbReference type="InterPro" id="IPR029058">
    <property type="entry name" value="AB_hydrolase_fold"/>
</dbReference>
<dbReference type="RefSeq" id="WP_092544477.1">
    <property type="nucleotide sequence ID" value="NZ_BOMJ01000048.1"/>
</dbReference>
<dbReference type="AlphaFoldDB" id="A0A1H1XP66"/>
<evidence type="ECO:0000313" key="2">
    <source>
        <dbReference type="Proteomes" id="UP000198688"/>
    </source>
</evidence>
<dbReference type="SUPFAM" id="SSF53474">
    <property type="entry name" value="alpha/beta-Hydrolases"/>
    <property type="match status" value="1"/>
</dbReference>
<name>A0A1H1XP66_9ACTN</name>
<sequence>MFPVINAWPDTDVVRNPLWGPSAGMLRWGGVSLRIDDVEALGGAGDDGLRDEVAATEDIAVPDRIVCGVARRDLGDAIDLVFGLLSADDWDPSVADSAARAVAFCHHHRLLRPGLDEVERHPWIAEVENDSELVAELLERSAQWHLAGDLRPAHAGAGDRIESMGGAGAVRKALTKGVRRLGQHVMGIPARRVASGVRRATSRTVTELAGDVLAYLAQRGDRDRPGPIVRAVLDDLDQATRERKPDQPLVVVAHSMGGNILYDIVTHFRTDLEVDVLVTVGSQVGLFAELGLFRASGPVLSSHSETPPPCLARPENVAQWINVVDRADVLSYGVSRIVSGTTDYCYPTDAIWAHSAYFRQPNFHLRLAERVKGALA</sequence>